<dbReference type="Pfam" id="PF01738">
    <property type="entry name" value="DLH"/>
    <property type="match status" value="1"/>
</dbReference>
<keyword evidence="2" id="KW-0378">Hydrolase</keyword>
<dbReference type="InterPro" id="IPR029058">
    <property type="entry name" value="AB_hydrolase_fold"/>
</dbReference>
<keyword evidence="3" id="KW-1185">Reference proteome</keyword>
<dbReference type="PANTHER" id="PTHR46623:SF6">
    <property type="entry name" value="ALPHA_BETA-HYDROLASES SUPERFAMILY PROTEIN"/>
    <property type="match status" value="1"/>
</dbReference>
<dbReference type="InterPro" id="IPR002925">
    <property type="entry name" value="Dienelactn_hydro"/>
</dbReference>
<evidence type="ECO:0000313" key="2">
    <source>
        <dbReference type="EMBL" id="MXP22306.1"/>
    </source>
</evidence>
<dbReference type="RefSeq" id="WP_160902469.1">
    <property type="nucleotide sequence ID" value="NZ_CP102850.1"/>
</dbReference>
<dbReference type="AlphaFoldDB" id="A0A6L7GQZ2"/>
<sequence>MPEVEIPRADASLPAYLAVPDGGDSRPGVVIIHDALGMTTDLHRQADWLAGAGFVSLAPDLLHWGWRPRCVVAAMRALAAGRGRPFDEIESARTWLVARPECTGRIGVIGFCLGGGFAVLLAAGGNYQAASVNYGAVPDDADGLLADACPVVAGYGGLDRSVGDAPQRLEHALDANDISYDIRVYPDAGHSFLNDHPSGEMPWWAALPARFARAGYHDPSAVDARARIESFFHEHLDVTEPRS</sequence>
<evidence type="ECO:0000313" key="3">
    <source>
        <dbReference type="Proteomes" id="UP000475545"/>
    </source>
</evidence>
<dbReference type="SUPFAM" id="SSF53474">
    <property type="entry name" value="alpha/beta-Hydrolases"/>
    <property type="match status" value="1"/>
</dbReference>
<evidence type="ECO:0000259" key="1">
    <source>
        <dbReference type="Pfam" id="PF01738"/>
    </source>
</evidence>
<protein>
    <submittedName>
        <fullName evidence="2">Dienelactone hydrolase family protein</fullName>
    </submittedName>
</protein>
<dbReference type="EMBL" id="WMBR01000003">
    <property type="protein sequence ID" value="MXP22306.1"/>
    <property type="molecule type" value="Genomic_DNA"/>
</dbReference>
<proteinExistence type="predicted"/>
<dbReference type="Proteomes" id="UP000475545">
    <property type="component" value="Unassembled WGS sequence"/>
</dbReference>
<name>A0A6L7GQZ2_9ACTN</name>
<dbReference type="Gene3D" id="3.40.50.1820">
    <property type="entry name" value="alpha/beta hydrolase"/>
    <property type="match status" value="1"/>
</dbReference>
<gene>
    <name evidence="2" type="ORF">GIY30_13260</name>
</gene>
<comment type="caution">
    <text evidence="2">The sequence shown here is derived from an EMBL/GenBank/DDBJ whole genome shotgun (WGS) entry which is preliminary data.</text>
</comment>
<organism evidence="2 3">
    <name type="scientific">Gordonia mangrovi</name>
    <dbReference type="NCBI Taxonomy" id="2665643"/>
    <lineage>
        <taxon>Bacteria</taxon>
        <taxon>Bacillati</taxon>
        <taxon>Actinomycetota</taxon>
        <taxon>Actinomycetes</taxon>
        <taxon>Mycobacteriales</taxon>
        <taxon>Gordoniaceae</taxon>
        <taxon>Gordonia</taxon>
    </lineage>
</organism>
<feature type="domain" description="Dienelactone hydrolase" evidence="1">
    <location>
        <begin position="14"/>
        <end position="235"/>
    </location>
</feature>
<reference evidence="2 3" key="1">
    <citation type="submission" date="2019-11" db="EMBL/GenBank/DDBJ databases">
        <title>Gordonia sp. nov., a novel actinobacterium isolated from mangrove soil in Hainan.</title>
        <authorList>
            <person name="Huang X."/>
            <person name="Xie Y."/>
            <person name="Chu X."/>
            <person name="Xiao K."/>
        </authorList>
    </citation>
    <scope>NUCLEOTIDE SEQUENCE [LARGE SCALE GENOMIC DNA]</scope>
    <source>
        <strain evidence="2 3">HNM0687</strain>
    </source>
</reference>
<dbReference type="GO" id="GO:0016787">
    <property type="term" value="F:hydrolase activity"/>
    <property type="evidence" value="ECO:0007669"/>
    <property type="project" value="UniProtKB-KW"/>
</dbReference>
<dbReference type="InterPro" id="IPR051049">
    <property type="entry name" value="Dienelactone_hydrolase-like"/>
</dbReference>
<accession>A0A6L7GQZ2</accession>
<dbReference type="PANTHER" id="PTHR46623">
    <property type="entry name" value="CARBOXYMETHYLENEBUTENOLIDASE-RELATED"/>
    <property type="match status" value="1"/>
</dbReference>